<dbReference type="InterPro" id="IPR001810">
    <property type="entry name" value="F-box_dom"/>
</dbReference>
<evidence type="ECO:0000259" key="1">
    <source>
        <dbReference type="Pfam" id="PF12937"/>
    </source>
</evidence>
<dbReference type="Proteomes" id="UP001218188">
    <property type="component" value="Unassembled WGS sequence"/>
</dbReference>
<reference evidence="2" key="1">
    <citation type="submission" date="2023-03" db="EMBL/GenBank/DDBJ databases">
        <title>Massive genome expansion in bonnet fungi (Mycena s.s.) driven by repeated elements and novel gene families across ecological guilds.</title>
        <authorList>
            <consortium name="Lawrence Berkeley National Laboratory"/>
            <person name="Harder C.B."/>
            <person name="Miyauchi S."/>
            <person name="Viragh M."/>
            <person name="Kuo A."/>
            <person name="Thoen E."/>
            <person name="Andreopoulos B."/>
            <person name="Lu D."/>
            <person name="Skrede I."/>
            <person name="Drula E."/>
            <person name="Henrissat B."/>
            <person name="Morin E."/>
            <person name="Kohler A."/>
            <person name="Barry K."/>
            <person name="LaButti K."/>
            <person name="Morin E."/>
            <person name="Salamov A."/>
            <person name="Lipzen A."/>
            <person name="Mereny Z."/>
            <person name="Hegedus B."/>
            <person name="Baldrian P."/>
            <person name="Stursova M."/>
            <person name="Weitz H."/>
            <person name="Taylor A."/>
            <person name="Grigoriev I.V."/>
            <person name="Nagy L.G."/>
            <person name="Martin F."/>
            <person name="Kauserud H."/>
        </authorList>
    </citation>
    <scope>NUCLEOTIDE SEQUENCE</scope>
    <source>
        <strain evidence="2">CBHHK200</strain>
    </source>
</reference>
<sequence>MNPTPPCALPPEIISLIIDEFHGNKADLLRCSQVCRTWLPFTRNKLYICLRKSNIPSFIQLTASPQTTLIATIGHLELWSFSDIFSKILPMLSKFTSLRTLVLSCRIYSELPLLPFLHELNLNYTDFPSYANFTASMLNFAALRSLKLSNLTWRMGPEDGKFRFPSLDLQSLHLDWNWHETAAIAGVVRSVRTRKLIFDPPIDSEALPDFLSTISQYLRILGAHLHRLELDISHISRDDIGSFNFSHCPNLTHLQLNGTCWLSIHDNPDECVVGLHSSLIDLLMATKHHASLRTLVLPIINCSFNVYVPFADLADLLETSPFIGLQTVEFTVHDAPVNGSSRLARLKTLVLSAIPSRDGRQVQRLVAVAGSRRVTVEVSQNMFFEKQQIF</sequence>
<gene>
    <name evidence="2" type="ORF">C8F04DRAFT_1358060</name>
</gene>
<dbReference type="InterPro" id="IPR036047">
    <property type="entry name" value="F-box-like_dom_sf"/>
</dbReference>
<dbReference type="EMBL" id="JARJCM010000072">
    <property type="protein sequence ID" value="KAJ7032528.1"/>
    <property type="molecule type" value="Genomic_DNA"/>
</dbReference>
<keyword evidence="3" id="KW-1185">Reference proteome</keyword>
<dbReference type="SUPFAM" id="SSF52047">
    <property type="entry name" value="RNI-like"/>
    <property type="match status" value="1"/>
</dbReference>
<organism evidence="2 3">
    <name type="scientific">Mycena alexandri</name>
    <dbReference type="NCBI Taxonomy" id="1745969"/>
    <lineage>
        <taxon>Eukaryota</taxon>
        <taxon>Fungi</taxon>
        <taxon>Dikarya</taxon>
        <taxon>Basidiomycota</taxon>
        <taxon>Agaricomycotina</taxon>
        <taxon>Agaricomycetes</taxon>
        <taxon>Agaricomycetidae</taxon>
        <taxon>Agaricales</taxon>
        <taxon>Marasmiineae</taxon>
        <taxon>Mycenaceae</taxon>
        <taxon>Mycena</taxon>
    </lineage>
</organism>
<proteinExistence type="predicted"/>
<feature type="domain" description="F-box" evidence="1">
    <location>
        <begin position="8"/>
        <end position="39"/>
    </location>
</feature>
<protein>
    <recommendedName>
        <fullName evidence="1">F-box domain-containing protein</fullName>
    </recommendedName>
</protein>
<name>A0AAD6WYT3_9AGAR</name>
<accession>A0AAD6WYT3</accession>
<dbReference type="Pfam" id="PF12937">
    <property type="entry name" value="F-box-like"/>
    <property type="match status" value="1"/>
</dbReference>
<comment type="caution">
    <text evidence="2">The sequence shown here is derived from an EMBL/GenBank/DDBJ whole genome shotgun (WGS) entry which is preliminary data.</text>
</comment>
<dbReference type="InterPro" id="IPR032675">
    <property type="entry name" value="LRR_dom_sf"/>
</dbReference>
<dbReference type="AlphaFoldDB" id="A0AAD6WYT3"/>
<evidence type="ECO:0000313" key="3">
    <source>
        <dbReference type="Proteomes" id="UP001218188"/>
    </source>
</evidence>
<dbReference type="Gene3D" id="3.80.10.10">
    <property type="entry name" value="Ribonuclease Inhibitor"/>
    <property type="match status" value="1"/>
</dbReference>
<evidence type="ECO:0000313" key="2">
    <source>
        <dbReference type="EMBL" id="KAJ7032528.1"/>
    </source>
</evidence>
<dbReference type="SUPFAM" id="SSF81383">
    <property type="entry name" value="F-box domain"/>
    <property type="match status" value="1"/>
</dbReference>